<organism evidence="2 3">
    <name type="scientific">Vallitalea guaymasensis</name>
    <dbReference type="NCBI Taxonomy" id="1185412"/>
    <lineage>
        <taxon>Bacteria</taxon>
        <taxon>Bacillati</taxon>
        <taxon>Bacillota</taxon>
        <taxon>Clostridia</taxon>
        <taxon>Lachnospirales</taxon>
        <taxon>Vallitaleaceae</taxon>
        <taxon>Vallitalea</taxon>
    </lineage>
</organism>
<dbReference type="EMBL" id="CP058561">
    <property type="protein sequence ID" value="QUH28068.1"/>
    <property type="molecule type" value="Genomic_DNA"/>
</dbReference>
<protein>
    <submittedName>
        <fullName evidence="2">MptD family putative ECF transporter S component</fullName>
    </submittedName>
</protein>
<evidence type="ECO:0000256" key="1">
    <source>
        <dbReference type="SAM" id="Phobius"/>
    </source>
</evidence>
<dbReference type="Pfam" id="PF09605">
    <property type="entry name" value="Trep_Strep"/>
    <property type="match status" value="1"/>
</dbReference>
<feature type="transmembrane region" description="Helical" evidence="1">
    <location>
        <begin position="12"/>
        <end position="32"/>
    </location>
</feature>
<dbReference type="KEGG" id="vgu:HYG85_03715"/>
<name>A0A8J8M870_9FIRM</name>
<evidence type="ECO:0000313" key="3">
    <source>
        <dbReference type="Proteomes" id="UP000677305"/>
    </source>
</evidence>
<dbReference type="Proteomes" id="UP000677305">
    <property type="component" value="Chromosome"/>
</dbReference>
<dbReference type="NCBIfam" id="TIGR02185">
    <property type="entry name" value="Trep_Strep"/>
    <property type="match status" value="1"/>
</dbReference>
<dbReference type="InterPro" id="IPR011733">
    <property type="entry name" value="CHP02185_IM"/>
</dbReference>
<accession>A0A8J8M870</accession>
<keyword evidence="1" id="KW-0812">Transmembrane</keyword>
<evidence type="ECO:0000313" key="2">
    <source>
        <dbReference type="EMBL" id="QUH28068.1"/>
    </source>
</evidence>
<dbReference type="AlphaFoldDB" id="A0A8J8M870"/>
<sequence>MKKTNKFSVKDIITMVILSVLIVIIQVVINAVSMVNEFFSLVLSSGIVCFLSAPIYVVMIKKVKKPLVTFVYSIILALVYLMMGYWFISIYLIIVGIICELILYRSLSDKQIIKTWTFFSVAFVGTSILPILVMWDDYVKASVQGGMTMEYINNYKCYYTDPKWLIIIFAFAAVGGFLGSYYGTKLSRRHFDKAGVL</sequence>
<feature type="transmembrane region" description="Helical" evidence="1">
    <location>
        <begin position="116"/>
        <end position="135"/>
    </location>
</feature>
<keyword evidence="3" id="KW-1185">Reference proteome</keyword>
<keyword evidence="1" id="KW-1133">Transmembrane helix</keyword>
<feature type="transmembrane region" description="Helical" evidence="1">
    <location>
        <begin position="88"/>
        <end position="104"/>
    </location>
</feature>
<keyword evidence="1" id="KW-0472">Membrane</keyword>
<feature type="transmembrane region" description="Helical" evidence="1">
    <location>
        <begin position="38"/>
        <end position="59"/>
    </location>
</feature>
<reference evidence="2 3" key="1">
    <citation type="submission" date="2020-07" db="EMBL/GenBank/DDBJ databases">
        <title>Vallitalea guaymasensis genome.</title>
        <authorList>
            <person name="Postec A."/>
        </authorList>
    </citation>
    <scope>NUCLEOTIDE SEQUENCE [LARGE SCALE GENOMIC DNA]</scope>
    <source>
        <strain evidence="2 3">Ra1766G1</strain>
    </source>
</reference>
<feature type="transmembrane region" description="Helical" evidence="1">
    <location>
        <begin position="164"/>
        <end position="183"/>
    </location>
</feature>
<feature type="transmembrane region" description="Helical" evidence="1">
    <location>
        <begin position="66"/>
        <end position="82"/>
    </location>
</feature>
<gene>
    <name evidence="2" type="ORF">HYG85_03715</name>
</gene>
<proteinExistence type="predicted"/>
<dbReference type="RefSeq" id="WP_212692338.1">
    <property type="nucleotide sequence ID" value="NZ_CP058561.1"/>
</dbReference>